<reference evidence="1" key="1">
    <citation type="journal article" date="2009" name="Antimicrob. Agents Chemother.">
        <title>qnrD, a novel gene conferring transferable quinolone resistance in Salmonella enterica serovar Kentucky and Bovismorbificans strains of human origin.</title>
        <authorList>
            <person name="Cavaco L.M."/>
            <person name="Hasman H."/>
            <person name="Xia S."/>
            <person name="Aarestrup F.M."/>
        </authorList>
    </citation>
    <scope>NUCLEOTIDE SEQUENCE</scope>
    <source>
        <strain evidence="1">GSS-HN-2007057</strain>
        <plasmid evidence="1">p2007057</plasmid>
    </source>
</reference>
<evidence type="ECO:0000313" key="1">
    <source>
        <dbReference type="EMBL" id="ACL35343.1"/>
    </source>
</evidence>
<protein>
    <submittedName>
        <fullName evidence="1">Uncharacterized protein</fullName>
    </submittedName>
</protein>
<geneLocation type="plasmid" evidence="1">
    <name>p2007057</name>
</geneLocation>
<proteinExistence type="predicted"/>
<accession>B8XCX4</accession>
<name>B8XCX4_SALET</name>
<dbReference type="EMBL" id="FJ228229">
    <property type="protein sequence ID" value="ACL35343.1"/>
    <property type="molecule type" value="Genomic_DNA"/>
</dbReference>
<dbReference type="AlphaFoldDB" id="B8XCX4"/>
<keyword evidence="1" id="KW-0614">Plasmid</keyword>
<sequence length="87" mass="9793">MFPDHSVPVSARSVIFQSQNSTHPFLYQPVPRQSSVRQPRTVCDYVPCGFSDLKSVPEPPFSARHPVPATRFFQRLPERGAVACQSH</sequence>
<organism evidence="1">
    <name type="scientific">Salmonella enterica subsp. enterica serovar Bovismorbificans</name>
    <dbReference type="NCBI Taxonomy" id="58097"/>
    <lineage>
        <taxon>Bacteria</taxon>
        <taxon>Pseudomonadati</taxon>
        <taxon>Pseudomonadota</taxon>
        <taxon>Gammaproteobacteria</taxon>
        <taxon>Enterobacterales</taxon>
        <taxon>Enterobacteriaceae</taxon>
        <taxon>Salmonella</taxon>
    </lineage>
</organism>